<dbReference type="SUPFAM" id="SSF56176">
    <property type="entry name" value="FAD-binding/transporter-associated domain-like"/>
    <property type="match status" value="1"/>
</dbReference>
<dbReference type="InterPro" id="IPR006094">
    <property type="entry name" value="Oxid_FAD_bind_N"/>
</dbReference>
<keyword evidence="9" id="KW-1185">Reference proteome</keyword>
<dbReference type="GO" id="GO:0016491">
    <property type="term" value="F:oxidoreductase activity"/>
    <property type="evidence" value="ECO:0007669"/>
    <property type="project" value="UniProtKB-KW"/>
</dbReference>
<evidence type="ECO:0000256" key="2">
    <source>
        <dbReference type="ARBA" id="ARBA00005466"/>
    </source>
</evidence>
<dbReference type="EMBL" id="JAUIQD010000006">
    <property type="protein sequence ID" value="KAK3346320.1"/>
    <property type="molecule type" value="Genomic_DNA"/>
</dbReference>
<comment type="caution">
    <text evidence="8">The sequence shown here is derived from an EMBL/GenBank/DDBJ whole genome shotgun (WGS) entry which is preliminary data.</text>
</comment>
<dbReference type="AlphaFoldDB" id="A0AAJ0HBL7"/>
<evidence type="ECO:0000256" key="1">
    <source>
        <dbReference type="ARBA" id="ARBA00001974"/>
    </source>
</evidence>
<dbReference type="Pfam" id="PF08031">
    <property type="entry name" value="BBE"/>
    <property type="match status" value="1"/>
</dbReference>
<dbReference type="PANTHER" id="PTHR42973">
    <property type="entry name" value="BINDING OXIDOREDUCTASE, PUTATIVE (AFU_ORTHOLOGUE AFUA_1G17690)-RELATED"/>
    <property type="match status" value="1"/>
</dbReference>
<reference evidence="8" key="1">
    <citation type="journal article" date="2023" name="Mol. Phylogenet. Evol.">
        <title>Genome-scale phylogeny and comparative genomics of the fungal order Sordariales.</title>
        <authorList>
            <person name="Hensen N."/>
            <person name="Bonometti L."/>
            <person name="Westerberg I."/>
            <person name="Brannstrom I.O."/>
            <person name="Guillou S."/>
            <person name="Cros-Aarteil S."/>
            <person name="Calhoun S."/>
            <person name="Haridas S."/>
            <person name="Kuo A."/>
            <person name="Mondo S."/>
            <person name="Pangilinan J."/>
            <person name="Riley R."/>
            <person name="LaButti K."/>
            <person name="Andreopoulos B."/>
            <person name="Lipzen A."/>
            <person name="Chen C."/>
            <person name="Yan M."/>
            <person name="Daum C."/>
            <person name="Ng V."/>
            <person name="Clum A."/>
            <person name="Steindorff A."/>
            <person name="Ohm R.A."/>
            <person name="Martin F."/>
            <person name="Silar P."/>
            <person name="Natvig D.O."/>
            <person name="Lalanne C."/>
            <person name="Gautier V."/>
            <person name="Ament-Velasquez S.L."/>
            <person name="Kruys A."/>
            <person name="Hutchinson M.I."/>
            <person name="Powell A.J."/>
            <person name="Barry K."/>
            <person name="Miller A.N."/>
            <person name="Grigoriev I.V."/>
            <person name="Debuchy R."/>
            <person name="Gladieux P."/>
            <person name="Hiltunen Thoren M."/>
            <person name="Johannesson H."/>
        </authorList>
    </citation>
    <scope>NUCLEOTIDE SEQUENCE</scope>
    <source>
        <strain evidence="8">CBS 955.72</strain>
    </source>
</reference>
<dbReference type="Gene3D" id="3.30.465.10">
    <property type="match status" value="1"/>
</dbReference>
<organism evidence="8 9">
    <name type="scientific">Lasiosphaeria hispida</name>
    <dbReference type="NCBI Taxonomy" id="260671"/>
    <lineage>
        <taxon>Eukaryota</taxon>
        <taxon>Fungi</taxon>
        <taxon>Dikarya</taxon>
        <taxon>Ascomycota</taxon>
        <taxon>Pezizomycotina</taxon>
        <taxon>Sordariomycetes</taxon>
        <taxon>Sordariomycetidae</taxon>
        <taxon>Sordariales</taxon>
        <taxon>Lasiosphaeriaceae</taxon>
        <taxon>Lasiosphaeria</taxon>
    </lineage>
</organism>
<dbReference type="Gene3D" id="3.40.462.20">
    <property type="match status" value="1"/>
</dbReference>
<keyword evidence="6" id="KW-0732">Signal</keyword>
<proteinExistence type="inferred from homology"/>
<keyword evidence="5" id="KW-0560">Oxidoreductase</keyword>
<dbReference type="GO" id="GO:0071949">
    <property type="term" value="F:FAD binding"/>
    <property type="evidence" value="ECO:0007669"/>
    <property type="project" value="InterPro"/>
</dbReference>
<dbReference type="InterPro" id="IPR036318">
    <property type="entry name" value="FAD-bd_PCMH-like_sf"/>
</dbReference>
<dbReference type="PANTHER" id="PTHR42973:SF39">
    <property type="entry name" value="FAD-BINDING PCMH-TYPE DOMAIN-CONTAINING PROTEIN"/>
    <property type="match status" value="1"/>
</dbReference>
<sequence length="523" mass="56531">MGNMLRLLTASFILGGARCSPGGPVCTSSESVIQCLTVSGVPQALPGTPEFAKSSSPHNLRLRFTPLAIAVPSTVSHVQAAVACGRQHGVKVNARSGGHSYASHGIGGEDGHLVIDLRLLNQVIVDPDTKVATVGPGAKLGNMAIQLDAQGKRLVPHGICPKVGVGGHVLHGGWGYATHNHGLFLDYLEEVQVVTANSSIVTASDTQNPHLFWALRGAGMSFAIATRFKFRTLPQPDEIQLFYIPFAWTLPQAKAGWRVFQDYVASKARPKEMNIRVVMASAALLGGEGTFFLFEGAYHGSKTNYEAAIKPFKDAAMALGGFAVFLNIPEVTSVGYMDSLLYANNNALWNISPDAEPLESGVDDQLQSNGFFKSMVTDELSDATIDALMEALHDGSRTNPDRTWLWITSAIGGPNSAMSTMFLLNSTSYSHRSSLLLWEIGDIVNATSSYPADVGIPWVNQFVNIVEKKEGKEVGMYYNYADPTIGDHETAGRRYWPGNYERLVELKRVWDEGGVFENPQSVG</sequence>
<evidence type="ECO:0000256" key="3">
    <source>
        <dbReference type="ARBA" id="ARBA00022630"/>
    </source>
</evidence>
<reference evidence="8" key="2">
    <citation type="submission" date="2023-06" db="EMBL/GenBank/DDBJ databases">
        <authorList>
            <consortium name="Lawrence Berkeley National Laboratory"/>
            <person name="Haridas S."/>
            <person name="Hensen N."/>
            <person name="Bonometti L."/>
            <person name="Westerberg I."/>
            <person name="Brannstrom I.O."/>
            <person name="Guillou S."/>
            <person name="Cros-Aarteil S."/>
            <person name="Calhoun S."/>
            <person name="Kuo A."/>
            <person name="Mondo S."/>
            <person name="Pangilinan J."/>
            <person name="Riley R."/>
            <person name="Labutti K."/>
            <person name="Andreopoulos B."/>
            <person name="Lipzen A."/>
            <person name="Chen C."/>
            <person name="Yanf M."/>
            <person name="Daum C."/>
            <person name="Ng V."/>
            <person name="Clum A."/>
            <person name="Steindorff A."/>
            <person name="Ohm R."/>
            <person name="Martin F."/>
            <person name="Silar P."/>
            <person name="Natvig D."/>
            <person name="Lalanne C."/>
            <person name="Gautier V."/>
            <person name="Ament-Velasquez S.L."/>
            <person name="Kruys A."/>
            <person name="Hutchinson M.I."/>
            <person name="Powell A.J."/>
            <person name="Barry K."/>
            <person name="Miller A.N."/>
            <person name="Grigoriev I.V."/>
            <person name="Debuchy R."/>
            <person name="Gladieux P."/>
            <person name="Thoren M.H."/>
            <person name="Johannesson H."/>
        </authorList>
    </citation>
    <scope>NUCLEOTIDE SEQUENCE</scope>
    <source>
        <strain evidence="8">CBS 955.72</strain>
    </source>
</reference>
<feature type="signal peptide" evidence="6">
    <location>
        <begin position="1"/>
        <end position="19"/>
    </location>
</feature>
<dbReference type="InterPro" id="IPR050416">
    <property type="entry name" value="FAD-linked_Oxidoreductase"/>
</dbReference>
<feature type="chain" id="PRO_5042467157" description="FAD-binding PCMH-type domain-containing protein" evidence="6">
    <location>
        <begin position="20"/>
        <end position="523"/>
    </location>
</feature>
<dbReference type="InterPro" id="IPR016166">
    <property type="entry name" value="FAD-bd_PCMH"/>
</dbReference>
<accession>A0AAJ0HBL7</accession>
<evidence type="ECO:0000259" key="7">
    <source>
        <dbReference type="PROSITE" id="PS51387"/>
    </source>
</evidence>
<gene>
    <name evidence="8" type="ORF">B0T25DRAFT_484138</name>
</gene>
<evidence type="ECO:0000313" key="9">
    <source>
        <dbReference type="Proteomes" id="UP001275084"/>
    </source>
</evidence>
<feature type="domain" description="FAD-binding PCMH-type" evidence="7">
    <location>
        <begin position="62"/>
        <end position="235"/>
    </location>
</feature>
<keyword evidence="3" id="KW-0285">Flavoprotein</keyword>
<keyword evidence="4" id="KW-0274">FAD</keyword>
<evidence type="ECO:0000256" key="6">
    <source>
        <dbReference type="SAM" id="SignalP"/>
    </source>
</evidence>
<dbReference type="Proteomes" id="UP001275084">
    <property type="component" value="Unassembled WGS sequence"/>
</dbReference>
<comment type="similarity">
    <text evidence="2">Belongs to the oxygen-dependent FAD-linked oxidoreductase family.</text>
</comment>
<evidence type="ECO:0000313" key="8">
    <source>
        <dbReference type="EMBL" id="KAK3346320.1"/>
    </source>
</evidence>
<protein>
    <recommendedName>
        <fullName evidence="7">FAD-binding PCMH-type domain-containing protein</fullName>
    </recommendedName>
</protein>
<dbReference type="PROSITE" id="PS51387">
    <property type="entry name" value="FAD_PCMH"/>
    <property type="match status" value="1"/>
</dbReference>
<comment type="cofactor">
    <cofactor evidence="1">
        <name>FAD</name>
        <dbReference type="ChEBI" id="CHEBI:57692"/>
    </cofactor>
</comment>
<dbReference type="Pfam" id="PF01565">
    <property type="entry name" value="FAD_binding_4"/>
    <property type="match status" value="1"/>
</dbReference>
<name>A0AAJ0HBL7_9PEZI</name>
<dbReference type="InterPro" id="IPR016169">
    <property type="entry name" value="FAD-bd_PCMH_sub2"/>
</dbReference>
<evidence type="ECO:0000256" key="4">
    <source>
        <dbReference type="ARBA" id="ARBA00022827"/>
    </source>
</evidence>
<evidence type="ECO:0000256" key="5">
    <source>
        <dbReference type="ARBA" id="ARBA00023002"/>
    </source>
</evidence>
<dbReference type="InterPro" id="IPR012951">
    <property type="entry name" value="BBE"/>
</dbReference>